<proteinExistence type="predicted"/>
<accession>A0A9D2J3I9</accession>
<dbReference type="AlphaFoldDB" id="A0A9D2J3I9"/>
<sequence>MNPRRTTDEPPGLPGVAPVAGRRGWAGVPGRRFAYAREVEIWSEVAARVQPTDALSLDRITLLVVFGVSVAIIVIAPVWRVARLGVTFVHELGHAAVGILCGRQFTGFVLRQDASGHAVTRGRTRGLGRVLTTWGGYPAPAVVGAGLVVAALRGWAAPVLTVALLVTVLALVRVRSVLTAVVTVGVLAGLGALWWLRADDWQGWVLLVVGATLVVGAWRHLGAVLADRSSTSDPAVLAALTRVPALLWNLSFALVCGLASWLVVVQVLAVWPR</sequence>
<comment type="caution">
    <text evidence="2">The sequence shown here is derived from an EMBL/GenBank/DDBJ whole genome shotgun (WGS) entry which is preliminary data.</text>
</comment>
<feature type="transmembrane region" description="Helical" evidence="1">
    <location>
        <begin position="202"/>
        <end position="225"/>
    </location>
</feature>
<keyword evidence="1" id="KW-0812">Transmembrane</keyword>
<feature type="transmembrane region" description="Helical" evidence="1">
    <location>
        <begin position="60"/>
        <end position="80"/>
    </location>
</feature>
<evidence type="ECO:0000256" key="1">
    <source>
        <dbReference type="SAM" id="Phobius"/>
    </source>
</evidence>
<feature type="transmembrane region" description="Helical" evidence="1">
    <location>
        <begin position="246"/>
        <end position="271"/>
    </location>
</feature>
<organism evidence="2 3">
    <name type="scientific">Candidatus Ruania gallistercoris</name>
    <dbReference type="NCBI Taxonomy" id="2838746"/>
    <lineage>
        <taxon>Bacteria</taxon>
        <taxon>Bacillati</taxon>
        <taxon>Actinomycetota</taxon>
        <taxon>Actinomycetes</taxon>
        <taxon>Micrococcales</taxon>
        <taxon>Ruaniaceae</taxon>
        <taxon>Ruania</taxon>
    </lineage>
</organism>
<dbReference type="Pfam" id="PF13398">
    <property type="entry name" value="Peptidase_M50B"/>
    <property type="match status" value="1"/>
</dbReference>
<keyword evidence="1" id="KW-1133">Transmembrane helix</keyword>
<reference evidence="2" key="2">
    <citation type="submission" date="2021-04" db="EMBL/GenBank/DDBJ databases">
        <authorList>
            <person name="Gilroy R."/>
        </authorList>
    </citation>
    <scope>NUCLEOTIDE SEQUENCE</scope>
    <source>
        <strain evidence="2">ChiGjej4B4-7305</strain>
    </source>
</reference>
<dbReference type="EMBL" id="DXBY01000084">
    <property type="protein sequence ID" value="HIZ35183.1"/>
    <property type="molecule type" value="Genomic_DNA"/>
</dbReference>
<feature type="transmembrane region" description="Helical" evidence="1">
    <location>
        <begin position="177"/>
        <end position="196"/>
    </location>
</feature>
<dbReference type="Proteomes" id="UP000824037">
    <property type="component" value="Unassembled WGS sequence"/>
</dbReference>
<feature type="transmembrane region" description="Helical" evidence="1">
    <location>
        <begin position="155"/>
        <end position="172"/>
    </location>
</feature>
<protein>
    <submittedName>
        <fullName evidence="2">M50 family metallopeptidase</fullName>
    </submittedName>
</protein>
<evidence type="ECO:0000313" key="3">
    <source>
        <dbReference type="Proteomes" id="UP000824037"/>
    </source>
</evidence>
<gene>
    <name evidence="2" type="ORF">H9815_05355</name>
</gene>
<name>A0A9D2J3I9_9MICO</name>
<evidence type="ECO:0000313" key="2">
    <source>
        <dbReference type="EMBL" id="HIZ35183.1"/>
    </source>
</evidence>
<reference evidence="2" key="1">
    <citation type="journal article" date="2021" name="PeerJ">
        <title>Extensive microbial diversity within the chicken gut microbiome revealed by metagenomics and culture.</title>
        <authorList>
            <person name="Gilroy R."/>
            <person name="Ravi A."/>
            <person name="Getino M."/>
            <person name="Pursley I."/>
            <person name="Horton D.L."/>
            <person name="Alikhan N.F."/>
            <person name="Baker D."/>
            <person name="Gharbi K."/>
            <person name="Hall N."/>
            <person name="Watson M."/>
            <person name="Adriaenssens E.M."/>
            <person name="Foster-Nyarko E."/>
            <person name="Jarju S."/>
            <person name="Secka A."/>
            <person name="Antonio M."/>
            <person name="Oren A."/>
            <person name="Chaudhuri R.R."/>
            <person name="La Ragione R."/>
            <person name="Hildebrand F."/>
            <person name="Pallen M.J."/>
        </authorList>
    </citation>
    <scope>NUCLEOTIDE SEQUENCE</scope>
    <source>
        <strain evidence="2">ChiGjej4B4-7305</strain>
    </source>
</reference>
<dbReference type="InterPro" id="IPR049500">
    <property type="entry name" value="Peptidase_M50B-like"/>
</dbReference>
<keyword evidence="1" id="KW-0472">Membrane</keyword>